<dbReference type="STRING" id="1219011.GCA_001895045_01911"/>
<evidence type="ECO:0000256" key="4">
    <source>
        <dbReference type="HAMAP-Rule" id="MF_00434"/>
    </source>
</evidence>
<dbReference type="Proteomes" id="UP000249091">
    <property type="component" value="Chromosome 1"/>
</dbReference>
<dbReference type="PANTHER" id="PTHR12599:SF0">
    <property type="entry name" value="PTERIN-4-ALPHA-CARBINOLAMINE DEHYDRATASE"/>
    <property type="match status" value="1"/>
</dbReference>
<protein>
    <recommendedName>
        <fullName evidence="4">Putative pterin-4-alpha-carbinolamine dehydratase</fullName>
        <shortName evidence="4">PHS</shortName>
        <ecNumber evidence="4">4.2.1.96</ecNumber>
    </recommendedName>
    <alternativeName>
        <fullName evidence="4">4-alpha-hydroxy-tetrahydropterin dehydratase</fullName>
    </alternativeName>
    <alternativeName>
        <fullName evidence="4">Pterin carbinolamine dehydratase</fullName>
        <shortName evidence="4">PCD</shortName>
    </alternativeName>
</protein>
<dbReference type="HAMAP" id="MF_00434">
    <property type="entry name" value="Pterin_4_alpha"/>
    <property type="match status" value="1"/>
</dbReference>
<dbReference type="GO" id="GO:0008124">
    <property type="term" value="F:4-alpha-hydroxytetrahydrobiopterin dehydratase activity"/>
    <property type="evidence" value="ECO:0007669"/>
    <property type="project" value="UniProtKB-UniRule"/>
</dbReference>
<evidence type="ECO:0000256" key="3">
    <source>
        <dbReference type="ARBA" id="ARBA00023239"/>
    </source>
</evidence>
<comment type="catalytic activity">
    <reaction evidence="1 4">
        <text>(4aS,6R)-4a-hydroxy-L-erythro-5,6,7,8-tetrahydrobiopterin = (6R)-L-erythro-6,7-dihydrobiopterin + H2O</text>
        <dbReference type="Rhea" id="RHEA:11920"/>
        <dbReference type="ChEBI" id="CHEBI:15377"/>
        <dbReference type="ChEBI" id="CHEBI:15642"/>
        <dbReference type="ChEBI" id="CHEBI:43120"/>
        <dbReference type="EC" id="4.2.1.96"/>
    </reaction>
</comment>
<dbReference type="EC" id="4.2.1.96" evidence="4"/>
<dbReference type="InterPro" id="IPR001533">
    <property type="entry name" value="Pterin_deHydtase"/>
</dbReference>
<dbReference type="InterPro" id="IPR036428">
    <property type="entry name" value="PCD_sf"/>
</dbReference>
<evidence type="ECO:0000256" key="1">
    <source>
        <dbReference type="ARBA" id="ARBA00001554"/>
    </source>
</evidence>
<dbReference type="EMBL" id="LS483468">
    <property type="protein sequence ID" value="SQI30284.1"/>
    <property type="molecule type" value="Genomic_DNA"/>
</dbReference>
<dbReference type="SUPFAM" id="SSF55248">
    <property type="entry name" value="PCD-like"/>
    <property type="match status" value="1"/>
</dbReference>
<proteinExistence type="inferred from homology"/>
<dbReference type="Pfam" id="PF01329">
    <property type="entry name" value="Pterin_4a"/>
    <property type="match status" value="1"/>
</dbReference>
<evidence type="ECO:0000313" key="5">
    <source>
        <dbReference type="EMBL" id="SQI30284.1"/>
    </source>
</evidence>
<evidence type="ECO:0000256" key="2">
    <source>
        <dbReference type="ARBA" id="ARBA00006472"/>
    </source>
</evidence>
<dbReference type="NCBIfam" id="NF002017">
    <property type="entry name" value="PRK00823.1-2"/>
    <property type="match status" value="1"/>
</dbReference>
<dbReference type="GO" id="GO:0006729">
    <property type="term" value="P:tetrahydrobiopterin biosynthetic process"/>
    <property type="evidence" value="ECO:0007669"/>
    <property type="project" value="InterPro"/>
</dbReference>
<dbReference type="CDD" id="cd00488">
    <property type="entry name" value="PCD_DCoH"/>
    <property type="match status" value="1"/>
</dbReference>
<dbReference type="AlphaFoldDB" id="A0A2X4X1I0"/>
<organism evidence="5 6">
    <name type="scientific">Rhodococcus coprophilus</name>
    <dbReference type="NCBI Taxonomy" id="38310"/>
    <lineage>
        <taxon>Bacteria</taxon>
        <taxon>Bacillati</taxon>
        <taxon>Actinomycetota</taxon>
        <taxon>Actinomycetes</taxon>
        <taxon>Mycobacteriales</taxon>
        <taxon>Nocardiaceae</taxon>
        <taxon>Rhodococcus</taxon>
    </lineage>
</organism>
<accession>A0A2X4X1I0</accession>
<keyword evidence="3 4" id="KW-0456">Lyase</keyword>
<dbReference type="KEGG" id="rcr:NCTC10994_01485"/>
<reference evidence="5 6" key="1">
    <citation type="submission" date="2018-06" db="EMBL/GenBank/DDBJ databases">
        <authorList>
            <consortium name="Pathogen Informatics"/>
            <person name="Doyle S."/>
        </authorList>
    </citation>
    <scope>NUCLEOTIDE SEQUENCE [LARGE SCALE GENOMIC DNA]</scope>
    <source>
        <strain evidence="5 6">NCTC10994</strain>
    </source>
</reference>
<sequence>MRCIVPEWVMAQLLTDGEIDSALSELPGWRRAGASLVRTIEAPTFVDAIALVDKVAEAAEEADHHPDIDIRWRKVTYSLCTHSAGGITESDPEMARRIDRLAQSQGL</sequence>
<name>A0A2X4X1I0_9NOCA</name>
<dbReference type="Gene3D" id="3.30.1360.20">
    <property type="entry name" value="Transcriptional coactivator/pterin dehydratase"/>
    <property type="match status" value="1"/>
</dbReference>
<comment type="similarity">
    <text evidence="2 4">Belongs to the pterin-4-alpha-carbinolamine dehydratase family.</text>
</comment>
<dbReference type="PANTHER" id="PTHR12599">
    <property type="entry name" value="PTERIN-4-ALPHA-CARBINOLAMINE DEHYDRATASE"/>
    <property type="match status" value="1"/>
</dbReference>
<gene>
    <name evidence="5" type="primary">phhB</name>
    <name evidence="5" type="ORF">NCTC10994_01485</name>
</gene>
<evidence type="ECO:0000313" key="6">
    <source>
        <dbReference type="Proteomes" id="UP000249091"/>
    </source>
</evidence>
<keyword evidence="6" id="KW-1185">Reference proteome</keyword>